<gene>
    <name evidence="2" type="primary">mnmD</name>
    <name evidence="2" type="ORF">F4Y60_07820</name>
</gene>
<dbReference type="InterPro" id="IPR008471">
    <property type="entry name" value="MnmC-like_methylTransf"/>
</dbReference>
<dbReference type="GO" id="GO:0004808">
    <property type="term" value="F:tRNA (5-methylaminomethyl-2-thiouridylate)(34)-methyltransferase activity"/>
    <property type="evidence" value="ECO:0007669"/>
    <property type="project" value="InterPro"/>
</dbReference>
<dbReference type="SUPFAM" id="SSF53335">
    <property type="entry name" value="S-adenosyl-L-methionine-dependent methyltransferases"/>
    <property type="match status" value="1"/>
</dbReference>
<dbReference type="NCBIfam" id="NF033855">
    <property type="entry name" value="tRNA_MNMC2"/>
    <property type="match status" value="1"/>
</dbReference>
<keyword evidence="2" id="KW-0489">Methyltransferase</keyword>
<evidence type="ECO:0000259" key="1">
    <source>
        <dbReference type="Pfam" id="PF05430"/>
    </source>
</evidence>
<name>A0A6B0Y4F4_9RHOB</name>
<dbReference type="EMBL" id="VXRY01000307">
    <property type="protein sequence ID" value="MXY33986.1"/>
    <property type="molecule type" value="Genomic_DNA"/>
</dbReference>
<dbReference type="PANTHER" id="PTHR39963:SF1">
    <property type="entry name" value="MNMC-LIKE METHYLTRANSFERASE DOMAIN-CONTAINING PROTEIN"/>
    <property type="match status" value="1"/>
</dbReference>
<protein>
    <submittedName>
        <fullName evidence="2">tRNA (5-methylaminomethyl-2-thiouridine)(34)-methyltransferase MnmD</fullName>
    </submittedName>
</protein>
<dbReference type="InterPro" id="IPR029063">
    <property type="entry name" value="SAM-dependent_MTases_sf"/>
</dbReference>
<dbReference type="AlphaFoldDB" id="A0A6B0Y4F4"/>
<organism evidence="2">
    <name type="scientific">Boseongicola sp. SB0664_bin_43</name>
    <dbReference type="NCBI Taxonomy" id="2604844"/>
    <lineage>
        <taxon>Bacteria</taxon>
        <taxon>Pseudomonadati</taxon>
        <taxon>Pseudomonadota</taxon>
        <taxon>Alphaproteobacteria</taxon>
        <taxon>Rhodobacterales</taxon>
        <taxon>Paracoccaceae</taxon>
        <taxon>Boseongicola</taxon>
    </lineage>
</organism>
<keyword evidence="2" id="KW-0808">Transferase</keyword>
<evidence type="ECO:0000313" key="2">
    <source>
        <dbReference type="EMBL" id="MXY33986.1"/>
    </source>
</evidence>
<dbReference type="PANTHER" id="PTHR39963">
    <property type="entry name" value="SLL0983 PROTEIN"/>
    <property type="match status" value="1"/>
</dbReference>
<dbReference type="GO" id="GO:0016645">
    <property type="term" value="F:oxidoreductase activity, acting on the CH-NH group of donors"/>
    <property type="evidence" value="ECO:0007669"/>
    <property type="project" value="InterPro"/>
</dbReference>
<dbReference type="Pfam" id="PF05430">
    <property type="entry name" value="Methyltransf_30"/>
    <property type="match status" value="1"/>
</dbReference>
<dbReference type="GO" id="GO:0032259">
    <property type="term" value="P:methylation"/>
    <property type="evidence" value="ECO:0007669"/>
    <property type="project" value="UniProtKB-KW"/>
</dbReference>
<comment type="caution">
    <text evidence="2">The sequence shown here is derived from an EMBL/GenBank/DDBJ whole genome shotgun (WGS) entry which is preliminary data.</text>
</comment>
<reference evidence="2" key="1">
    <citation type="submission" date="2019-09" db="EMBL/GenBank/DDBJ databases">
        <title>Characterisation of the sponge microbiome using genome-centric metagenomics.</title>
        <authorList>
            <person name="Engelberts J.P."/>
            <person name="Robbins S.J."/>
            <person name="De Goeij J.M."/>
            <person name="Aranda M."/>
            <person name="Bell S.C."/>
            <person name="Webster N.S."/>
        </authorList>
    </citation>
    <scope>NUCLEOTIDE SEQUENCE</scope>
    <source>
        <strain evidence="2">SB0664_bin_43</strain>
    </source>
</reference>
<dbReference type="Gene3D" id="3.40.50.150">
    <property type="entry name" value="Vaccinia Virus protein VP39"/>
    <property type="match status" value="1"/>
</dbReference>
<accession>A0A6B0Y4F4</accession>
<proteinExistence type="predicted"/>
<sequence>MPDDQHPDLEWQGDVPVASRFGDPYYSLEDGLAEARHVFLAGNELPDRFAPGFHVAELGFGTGLNALATWAMWRESGMPGPLRFTSFELFPMAPADMSRALSAFPEISGLATPLVAAMDVSAREFVAEDLHLTIVPGDARETLASWDDVADAWFLDGFSPARNPELWTPDLLLQVARHTSPEGTAATYSAAKSVRAGLADAGFTVERVSGFGRKRHMTVARS</sequence>
<dbReference type="InterPro" id="IPR047785">
    <property type="entry name" value="tRNA_MNMC2"/>
</dbReference>
<feature type="domain" description="MnmC-like methyltransferase" evidence="1">
    <location>
        <begin position="124"/>
        <end position="220"/>
    </location>
</feature>